<gene>
    <name evidence="2" type="ordered locus">Slit_2855</name>
</gene>
<evidence type="ECO:0000313" key="2">
    <source>
        <dbReference type="EMBL" id="ADE13080.1"/>
    </source>
</evidence>
<dbReference type="AlphaFoldDB" id="D5CPT5"/>
<dbReference type="KEGG" id="slt:Slit_2855"/>
<sequence>MIKTYTNTMTVSAETNVNEGNVKAQSAGRNQNGQPVGFGQPLFIIG</sequence>
<feature type="compositionally biased region" description="Polar residues" evidence="1">
    <location>
        <begin position="21"/>
        <end position="34"/>
    </location>
</feature>
<dbReference type="RefSeq" id="WP_013030976.1">
    <property type="nucleotide sequence ID" value="NC_013959.1"/>
</dbReference>
<dbReference type="STRING" id="580332.Slit_2855"/>
<reference evidence="2 3" key="1">
    <citation type="submission" date="2010-03" db="EMBL/GenBank/DDBJ databases">
        <title>Complete sequence of Sideroxydans lithotrophicus ES-1.</title>
        <authorList>
            <consortium name="US DOE Joint Genome Institute"/>
            <person name="Lucas S."/>
            <person name="Copeland A."/>
            <person name="Lapidus A."/>
            <person name="Cheng J.-F."/>
            <person name="Bruce D."/>
            <person name="Goodwin L."/>
            <person name="Pitluck S."/>
            <person name="Munk A.C."/>
            <person name="Detter J.C."/>
            <person name="Han C."/>
            <person name="Tapia R."/>
            <person name="Larimer F."/>
            <person name="Land M."/>
            <person name="Hauser L."/>
            <person name="Kyrpides N."/>
            <person name="Ivanova N."/>
            <person name="Emerson D."/>
            <person name="Woyke T."/>
        </authorList>
    </citation>
    <scope>NUCLEOTIDE SEQUENCE [LARGE SCALE GENOMIC DNA]</scope>
    <source>
        <strain evidence="2 3">ES-1</strain>
    </source>
</reference>
<keyword evidence="3" id="KW-1185">Reference proteome</keyword>
<name>D5CPT5_SIDLE</name>
<evidence type="ECO:0000313" key="3">
    <source>
        <dbReference type="Proteomes" id="UP000001625"/>
    </source>
</evidence>
<evidence type="ECO:0000256" key="1">
    <source>
        <dbReference type="SAM" id="MobiDB-lite"/>
    </source>
</evidence>
<proteinExistence type="predicted"/>
<dbReference type="EMBL" id="CP001965">
    <property type="protein sequence ID" value="ADE13080.1"/>
    <property type="molecule type" value="Genomic_DNA"/>
</dbReference>
<protein>
    <submittedName>
        <fullName evidence="2">Uncharacterized protein</fullName>
    </submittedName>
</protein>
<accession>D5CPT5</accession>
<dbReference type="Proteomes" id="UP000001625">
    <property type="component" value="Chromosome"/>
</dbReference>
<organism evidence="2 3">
    <name type="scientific">Sideroxydans lithotrophicus (strain ES-1)</name>
    <dbReference type="NCBI Taxonomy" id="580332"/>
    <lineage>
        <taxon>Bacteria</taxon>
        <taxon>Pseudomonadati</taxon>
        <taxon>Pseudomonadota</taxon>
        <taxon>Betaproteobacteria</taxon>
        <taxon>Nitrosomonadales</taxon>
        <taxon>Gallionellaceae</taxon>
        <taxon>Sideroxydans</taxon>
    </lineage>
</organism>
<feature type="region of interest" description="Disordered" evidence="1">
    <location>
        <begin position="21"/>
        <end position="40"/>
    </location>
</feature>
<dbReference type="HOGENOM" id="CLU_3189008_0_0_4"/>